<dbReference type="PROSITE" id="PS50235">
    <property type="entry name" value="USP_3"/>
    <property type="match status" value="1"/>
</dbReference>
<dbReference type="FunFam" id="3.90.70.10:FF:000136">
    <property type="entry name" value="Ubiquitin C-terminal hydrolase, putative"/>
    <property type="match status" value="1"/>
</dbReference>
<dbReference type="InterPro" id="IPR018200">
    <property type="entry name" value="USP_CS"/>
</dbReference>
<dbReference type="Pfam" id="PF00443">
    <property type="entry name" value="UCH"/>
    <property type="match status" value="1"/>
</dbReference>
<dbReference type="Gene3D" id="3.90.70.10">
    <property type="entry name" value="Cysteine proteinases"/>
    <property type="match status" value="1"/>
</dbReference>
<dbReference type="Pfam" id="PF12030">
    <property type="entry name" value="DUF3517"/>
    <property type="match status" value="1"/>
</dbReference>
<dbReference type="InterPro" id="IPR021905">
    <property type="entry name" value="DUF3517"/>
</dbReference>
<feature type="compositionally biased region" description="Basic and acidic residues" evidence="1">
    <location>
        <begin position="99"/>
        <end position="111"/>
    </location>
</feature>
<name>A0AAN7AL43_9PEZI</name>
<feature type="compositionally biased region" description="Polar residues" evidence="1">
    <location>
        <begin position="58"/>
        <end position="82"/>
    </location>
</feature>
<sequence>MAQASTTAEEDSRDRAVSSEPCSTRPNPFDDSDVSARKRRRTSLNSGSRSRSIDSETETLTSSPRSSTLGERSSPEIRTNGSDMKIDSDPTVPTTPEQHPLDKEPRSEQRSSRVTINVRTPSRPPPLQVIPSSPSSPSLESSTPAAASPRNDTKVSMEESEVEMAQGDTVVDTPVSSASGGSSSPPVEIVAVQPDDSDTFDECEAITILDDEDQDIGVDPSRAFPFVDHTEPWHEAISRLALYLPTHNQVPRQVSDWMKAYLSFAQSTSHRTFMESYMSHRELWANLPSLMSKFVCREAQYPREKELRQDIFTFYKWFARLTAFFVKKDWNELQRDQNCRPQDLISPAYINNLIVITRREEVVYHSSPQANGDEDWSYDAEVQDILNVFQDYNNEIVGGSLTVITCLARLESERVSQFPAFTEHIGQLSMVACTVLQGSYRRAHRSSHPTPVVETAKANIKRGYQFFLDLSASLSHVVDKTPNHFSIEATANLLASLTEIYRMALDMDGVVPAETMEDHRQKYPTIIDYRRPEAIALIWKFGICAKLIQSSQMQLRISAVSTLSHDLVTLFRKYGEQPEDRDMEVMRYFADFLLRTGLIRYILGPSCHPEVTIESFNIIGFLSVSKTYTHQHTDILWDTVMTTQDPRISDALLKMIGRILHLFSLDAGVYLCRKLGTVPVESFGPGMRECLDQVIKLIMSKSPDRIIADPAPYDLCIRLIRESSGFGYQSPVAHSELQQFAIKVFKELLIYGPSAEGRRNIFLDCVCDIAKPSPSSIGSLWVLYTVMRIPSSRDLNTMALEHNLLRLLIGEFEAAIPRARAAGFPAVLSGLHNLPRKELLQTLILLDTSFSTEEGLGLKLWQLLVGRAASCKEDRDAAWQVLNYTLGTTLKRNHGINSFNQGPNSFLAKCYSEYLPSLEPEFYCPGALDFVVQRVMPEVNEPSSIVLDDDEGVDNVGIEVLWRMVLTAPKNSIEQKAIHALVNDVYVSSGSILSFPHYRARKVHLALVNRCLRQLSMAAAQLKKFSDGQASGDEDSMVLVATDHEVQEQELLFVRSLAVLKEFHRLHRARPEFAVPDLRSLIKEPPKDIEGESAELKYQSFDGESRTPVKPLSIGKLNTAGSLLGSLRDATGFSNYRIYYRGRPFVPQENEICKSLADLQIHNGIILVKKDSETPVVSPRVRPGASSVETEILGHFEELWEYLSLDQNLAQEIYVFLVKLPADESIFKAIQDSHLSYRDLFPLGQPFKSLYTLHALREYIASKRPKVASAVIKAKDHTEDNNQSAVSLYADALMRAVSLVVPAICSEEVGAQCSGLGLQMDLGTNLVELLVGLLKDQHLPESVAQFLDEPLLNRLLAMVSTGLATDPHGSSTRHISLCLQAILESCSLSDPFMMAFCRHPGVSRLLEQLLLHEPRAAVRSNTVSLIQRKCGLANFSDSRARSEHMPAAFRELFWPVVSGLVEPAIAKPDQATEVLHLCRDLFQTLCRNQVEILDPNVISVSWLDLFLQYTTFEDVTKPSVVDNVAFQLVHLLHIMFCSSDLKNTHPEIFPAEGEGVAQKIFWKHLYPATLDTALEFESGRPINSSKTRILLMELVIALANPYPTEFKALIEDLFSLVEITPGPECEYYQYELPQQFEREKAIRSPCGYQGLRNLSNTCYFNSLFTQLFMNVDFRQFMLSVDVRDKQGSQGLLFNTQKLFAYMQDSLARFYQPDECVASIKTYEDSQIDIGIQMDVDEFYNLLFDRWESQFLTNDEKNRFRSFYGGQLVQQVRSKECNHISERLEPFSAIQCDIKGKNSLQESLQAYVDGEIMEGDNKYKCSTCDRHVDAVKRACLKDIPDNLIFHLKRFDFNLRMMQRNKINDYFSFPEKIDMRPYTIDHLSDSSPDQAEDVFELVGVLVHSGTAESGHYYSFVRERPSSNDGNQTWVEFNDDNVINWDPQQLEGACFGGMEYQSHFQSNGMSYEKQYSAYMLFYQRSSSLARSQEALRHQNVPTPLRVTVPREMEEYIQEQNTYLVRRHCLYDQSQIKLVSAILERVRQMHSGDSQPDAHTTVTLAIFMALGHLDQVASRAKDAPQFKSLAHQIRSMCQTCIQCSIAVAGYFDSAPDAAKMLVQKNADPEVRQISADLILDAADIIKRMAPQSYGDPSKARYDLSSRAVSGAFMKIIDVFWSTFHTSIRSWQEVFAFMFNFLKLGRQEVRAFMKAGFLEKAIWLVLADPSFEHSMPANYIRLLNALNRRGPARPPSYDSFLDMLDYVLAHVKIGERVDPDELEELEELPDSDTDLLFLQWRNIQASVFVDKLISINQNEPATHSIITNLIKQSSQMEESTFVTLRQAIMGAIPSHGLPLAPYLRVASAVFCRHATDIALILELIAYVTDQCKCLQNSEGKAFLEFQKVVFDGPREMSGESEDDIICRGLRNMANWLPSLIGYYDASVGEDVEAFFHEKIIKPHNQLMEPDDESQKRRYEALVEAGRRIGINSLVYLRDNHIAPNTDVSERVVTILQRVIKACGRFFTSKNPEADPLGHEFWQLNHTVMEQVARLTVVDDVEEDGSGMYDYSDSSSIASSNTAG</sequence>
<dbReference type="GO" id="GO:0004843">
    <property type="term" value="F:cysteine-type deubiquitinase activity"/>
    <property type="evidence" value="ECO:0007669"/>
    <property type="project" value="InterPro"/>
</dbReference>
<feature type="compositionally biased region" description="Low complexity" evidence="1">
    <location>
        <begin position="129"/>
        <end position="149"/>
    </location>
</feature>
<evidence type="ECO:0000313" key="4">
    <source>
        <dbReference type="Proteomes" id="UP001302126"/>
    </source>
</evidence>
<dbReference type="Proteomes" id="UP001302126">
    <property type="component" value="Unassembled WGS sequence"/>
</dbReference>
<proteinExistence type="predicted"/>
<dbReference type="GO" id="GO:0005829">
    <property type="term" value="C:cytosol"/>
    <property type="evidence" value="ECO:0007669"/>
    <property type="project" value="TreeGrafter"/>
</dbReference>
<dbReference type="GO" id="GO:0016579">
    <property type="term" value="P:protein deubiquitination"/>
    <property type="evidence" value="ECO:0007669"/>
    <property type="project" value="InterPro"/>
</dbReference>
<accession>A0AAN7AL43</accession>
<dbReference type="SUPFAM" id="SSF54001">
    <property type="entry name" value="Cysteine proteinases"/>
    <property type="match status" value="1"/>
</dbReference>
<dbReference type="CDD" id="cd02659">
    <property type="entry name" value="peptidase_C19C"/>
    <property type="match status" value="1"/>
</dbReference>
<protein>
    <submittedName>
        <fullName evidence="3">Ubiquitin carboxyl-terminal hydrolase 34</fullName>
    </submittedName>
</protein>
<feature type="compositionally biased region" description="Low complexity" evidence="1">
    <location>
        <begin position="174"/>
        <end position="187"/>
    </location>
</feature>
<organism evidence="3 4">
    <name type="scientific">Podospora australis</name>
    <dbReference type="NCBI Taxonomy" id="1536484"/>
    <lineage>
        <taxon>Eukaryota</taxon>
        <taxon>Fungi</taxon>
        <taxon>Dikarya</taxon>
        <taxon>Ascomycota</taxon>
        <taxon>Pezizomycotina</taxon>
        <taxon>Sordariomycetes</taxon>
        <taxon>Sordariomycetidae</taxon>
        <taxon>Sordariales</taxon>
        <taxon>Podosporaceae</taxon>
        <taxon>Podospora</taxon>
    </lineage>
</organism>
<keyword evidence="3" id="KW-0378">Hydrolase</keyword>
<keyword evidence="4" id="KW-1185">Reference proteome</keyword>
<reference evidence="3" key="1">
    <citation type="journal article" date="2023" name="Mol. Phylogenet. Evol.">
        <title>Genome-scale phylogeny and comparative genomics of the fungal order Sordariales.</title>
        <authorList>
            <person name="Hensen N."/>
            <person name="Bonometti L."/>
            <person name="Westerberg I."/>
            <person name="Brannstrom I.O."/>
            <person name="Guillou S."/>
            <person name="Cros-Aarteil S."/>
            <person name="Calhoun S."/>
            <person name="Haridas S."/>
            <person name="Kuo A."/>
            <person name="Mondo S."/>
            <person name="Pangilinan J."/>
            <person name="Riley R."/>
            <person name="LaButti K."/>
            <person name="Andreopoulos B."/>
            <person name="Lipzen A."/>
            <person name="Chen C."/>
            <person name="Yan M."/>
            <person name="Daum C."/>
            <person name="Ng V."/>
            <person name="Clum A."/>
            <person name="Steindorff A."/>
            <person name="Ohm R.A."/>
            <person name="Martin F."/>
            <person name="Silar P."/>
            <person name="Natvig D.O."/>
            <person name="Lalanne C."/>
            <person name="Gautier V."/>
            <person name="Ament-Velasquez S.L."/>
            <person name="Kruys A."/>
            <person name="Hutchinson M.I."/>
            <person name="Powell A.J."/>
            <person name="Barry K."/>
            <person name="Miller A.N."/>
            <person name="Grigoriev I.V."/>
            <person name="Debuchy R."/>
            <person name="Gladieux P."/>
            <person name="Hiltunen Thoren M."/>
            <person name="Johannesson H."/>
        </authorList>
    </citation>
    <scope>NUCLEOTIDE SEQUENCE</scope>
    <source>
        <strain evidence="3">PSN309</strain>
    </source>
</reference>
<gene>
    <name evidence="3" type="ORF">QBC35DRAFT_111090</name>
</gene>
<dbReference type="InterPro" id="IPR038765">
    <property type="entry name" value="Papain-like_cys_pep_sf"/>
</dbReference>
<dbReference type="InterPro" id="IPR028889">
    <property type="entry name" value="USP"/>
</dbReference>
<dbReference type="InterPro" id="IPR001394">
    <property type="entry name" value="Peptidase_C19_UCH"/>
</dbReference>
<evidence type="ECO:0000313" key="3">
    <source>
        <dbReference type="EMBL" id="KAK4190072.1"/>
    </source>
</evidence>
<feature type="region of interest" description="Disordered" evidence="1">
    <location>
        <begin position="1"/>
        <end position="187"/>
    </location>
</feature>
<dbReference type="InterPro" id="IPR050164">
    <property type="entry name" value="Peptidase_C19"/>
</dbReference>
<evidence type="ECO:0000256" key="1">
    <source>
        <dbReference type="SAM" id="MobiDB-lite"/>
    </source>
</evidence>
<dbReference type="PANTHER" id="PTHR24006">
    <property type="entry name" value="UBIQUITIN CARBOXYL-TERMINAL HYDROLASE"/>
    <property type="match status" value="1"/>
</dbReference>
<dbReference type="GO" id="GO:0005634">
    <property type="term" value="C:nucleus"/>
    <property type="evidence" value="ECO:0007669"/>
    <property type="project" value="TreeGrafter"/>
</dbReference>
<feature type="domain" description="USP" evidence="2">
    <location>
        <begin position="1649"/>
        <end position="1978"/>
    </location>
</feature>
<dbReference type="EMBL" id="MU864369">
    <property type="protein sequence ID" value="KAK4190072.1"/>
    <property type="molecule type" value="Genomic_DNA"/>
</dbReference>
<evidence type="ECO:0000259" key="2">
    <source>
        <dbReference type="PROSITE" id="PS50235"/>
    </source>
</evidence>
<reference evidence="3" key="2">
    <citation type="submission" date="2023-05" db="EMBL/GenBank/DDBJ databases">
        <authorList>
            <consortium name="Lawrence Berkeley National Laboratory"/>
            <person name="Steindorff A."/>
            <person name="Hensen N."/>
            <person name="Bonometti L."/>
            <person name="Westerberg I."/>
            <person name="Brannstrom I.O."/>
            <person name="Guillou S."/>
            <person name="Cros-Aarteil S."/>
            <person name="Calhoun S."/>
            <person name="Haridas S."/>
            <person name="Kuo A."/>
            <person name="Mondo S."/>
            <person name="Pangilinan J."/>
            <person name="Riley R."/>
            <person name="Labutti K."/>
            <person name="Andreopoulos B."/>
            <person name="Lipzen A."/>
            <person name="Chen C."/>
            <person name="Yanf M."/>
            <person name="Daum C."/>
            <person name="Ng V."/>
            <person name="Clum A."/>
            <person name="Ohm R."/>
            <person name="Martin F."/>
            <person name="Silar P."/>
            <person name="Natvig D."/>
            <person name="Lalanne C."/>
            <person name="Gautier V."/>
            <person name="Ament-Velasquez S.L."/>
            <person name="Kruys A."/>
            <person name="Hutchinson M.I."/>
            <person name="Powell A.J."/>
            <person name="Barry K."/>
            <person name="Miller A.N."/>
            <person name="Grigoriev I.V."/>
            <person name="Debuchy R."/>
            <person name="Gladieux P."/>
            <person name="Thoren M.H."/>
            <person name="Johannesson H."/>
        </authorList>
    </citation>
    <scope>NUCLEOTIDE SEQUENCE</scope>
    <source>
        <strain evidence="3">PSN309</strain>
    </source>
</reference>
<comment type="caution">
    <text evidence="3">The sequence shown here is derived from an EMBL/GenBank/DDBJ whole genome shotgun (WGS) entry which is preliminary data.</text>
</comment>
<dbReference type="PANTHER" id="PTHR24006:SF827">
    <property type="entry name" value="UBIQUITIN CARBOXYL-TERMINAL HYDROLASE 34"/>
    <property type="match status" value="1"/>
</dbReference>
<dbReference type="PROSITE" id="PS00973">
    <property type="entry name" value="USP_2"/>
    <property type="match status" value="1"/>
</dbReference>